<keyword evidence="1" id="KW-0732">Signal</keyword>
<dbReference type="EMBL" id="LS398110">
    <property type="protein sequence ID" value="SPP95658.1"/>
    <property type="molecule type" value="Genomic_DNA"/>
</dbReference>
<dbReference type="PROSITE" id="PS51257">
    <property type="entry name" value="PROKAR_LIPOPROTEIN"/>
    <property type="match status" value="1"/>
</dbReference>
<accession>A0A4Q0R5H5</accession>
<organism evidence="2 3">
    <name type="scientific">Bradyrhizobium vignae</name>
    <dbReference type="NCBI Taxonomy" id="1549949"/>
    <lineage>
        <taxon>Bacteria</taxon>
        <taxon>Pseudomonadati</taxon>
        <taxon>Pseudomonadota</taxon>
        <taxon>Alphaproteobacteria</taxon>
        <taxon>Hyphomicrobiales</taxon>
        <taxon>Nitrobacteraceae</taxon>
        <taxon>Bradyrhizobium</taxon>
    </lineage>
</organism>
<feature type="signal peptide" evidence="1">
    <location>
        <begin position="1"/>
        <end position="22"/>
    </location>
</feature>
<evidence type="ECO:0000256" key="1">
    <source>
        <dbReference type="SAM" id="SignalP"/>
    </source>
</evidence>
<proteinExistence type="predicted"/>
<sequence length="116" mass="12553">MRTCLSAVAMIALAGACSQAGAQAQCPELTRLRSEAVEATKPMTRALMSSRCDAYVRASLAWAAAVDYARNHQDVCDISNRLLSDLEKYHLDSVTARNNVCAGRPVRPFPADVVLQ</sequence>
<dbReference type="Proteomes" id="UP000246085">
    <property type="component" value="Chromosome BRAD3257"/>
</dbReference>
<name>A0A2U3Q2S1_9BRAD</name>
<accession>A0A2U3Q2S1</accession>
<evidence type="ECO:0000313" key="2">
    <source>
        <dbReference type="EMBL" id="SPP95658.1"/>
    </source>
</evidence>
<dbReference type="RefSeq" id="WP_164936800.1">
    <property type="nucleotide sequence ID" value="NZ_RDQF01000005.1"/>
</dbReference>
<dbReference type="AlphaFoldDB" id="A0A2U3Q2S1"/>
<dbReference type="KEGG" id="bvz:BRAD3257_4677"/>
<gene>
    <name evidence="2" type="ORF">BRAD3257_4677</name>
</gene>
<feature type="chain" id="PRO_5041067837" evidence="1">
    <location>
        <begin position="23"/>
        <end position="116"/>
    </location>
</feature>
<protein>
    <submittedName>
        <fullName evidence="2">Uncharacterized protein</fullName>
    </submittedName>
</protein>
<evidence type="ECO:0000313" key="3">
    <source>
        <dbReference type="Proteomes" id="UP000246085"/>
    </source>
</evidence>
<reference evidence="2 3" key="1">
    <citation type="submission" date="2018-03" db="EMBL/GenBank/DDBJ databases">
        <authorList>
            <person name="Gully D."/>
        </authorList>
    </citation>
    <scope>NUCLEOTIDE SEQUENCE [LARGE SCALE GENOMIC DNA]</scope>
    <source>
        <strain evidence="2">ORS3257</strain>
    </source>
</reference>